<feature type="non-terminal residue" evidence="1">
    <location>
        <position position="531"/>
    </location>
</feature>
<dbReference type="GO" id="GO:0019005">
    <property type="term" value="C:SCF ubiquitin ligase complex"/>
    <property type="evidence" value="ECO:0007669"/>
    <property type="project" value="TreeGrafter"/>
</dbReference>
<dbReference type="SMART" id="SM00367">
    <property type="entry name" value="LRR_CC"/>
    <property type="match status" value="4"/>
</dbReference>
<dbReference type="EMBL" id="FZQP02000637">
    <property type="protein sequence ID" value="VVC89814.1"/>
    <property type="molecule type" value="Genomic_DNA"/>
</dbReference>
<reference evidence="1 2" key="1">
    <citation type="submission" date="2017-07" db="EMBL/GenBank/DDBJ databases">
        <authorList>
            <person name="Talla V."/>
            <person name="Backstrom N."/>
        </authorList>
    </citation>
    <scope>NUCLEOTIDE SEQUENCE [LARGE SCALE GENOMIC DNA]</scope>
</reference>
<gene>
    <name evidence="1" type="ORF">LSINAPIS_LOCUS2859</name>
</gene>
<dbReference type="InterPro" id="IPR006553">
    <property type="entry name" value="Leu-rich_rpt_Cys-con_subtyp"/>
</dbReference>
<evidence type="ECO:0008006" key="3">
    <source>
        <dbReference type="Google" id="ProtNLM"/>
    </source>
</evidence>
<proteinExistence type="predicted"/>
<accession>A0A5E4PX95</accession>
<dbReference type="Gene3D" id="3.80.10.10">
    <property type="entry name" value="Ribonuclease Inhibitor"/>
    <property type="match status" value="2"/>
</dbReference>
<dbReference type="GO" id="GO:0031146">
    <property type="term" value="P:SCF-dependent proteasomal ubiquitin-dependent protein catabolic process"/>
    <property type="evidence" value="ECO:0007669"/>
    <property type="project" value="TreeGrafter"/>
</dbReference>
<dbReference type="Proteomes" id="UP000324832">
    <property type="component" value="Unassembled WGS sequence"/>
</dbReference>
<keyword evidence="2" id="KW-1185">Reference proteome</keyword>
<dbReference type="PANTHER" id="PTHR13318">
    <property type="entry name" value="PARTNER OF PAIRED, ISOFORM B-RELATED"/>
    <property type="match status" value="1"/>
</dbReference>
<dbReference type="SUPFAM" id="SSF52047">
    <property type="entry name" value="RNI-like"/>
    <property type="match status" value="2"/>
</dbReference>
<protein>
    <recommendedName>
        <fullName evidence="3">F-box domain-containing protein</fullName>
    </recommendedName>
</protein>
<sequence>MNILLYSIQVTPNVHCIVPKQKSTSIHSFAMSRYKQPESLESLALSQLGHWLALQAENLMAPTTLLTQHSPSEAQKVLSHKVESIRIYLDFHVPWTLQDKFVDRALKSLSELLEKTKKSMGFRGSMSTFVSQMNVVVKMTEALFTKNFTYVSIDAIPKMMRSVFYSKMHMLTGLVYLNLGSLSGGWKTADMETSIIQCLKELHLLKYLFINYDCTDNILKCIVDNCKLIMKLDVSCSKCVTNESIVIICKLRSLRSIQLYHTFVTWEGFVNLLVNSKNLEDIGRCDEIGTVLEFISFNCPEDIPLKLRVFVSRYAKYKHLKLAIELCPYIRNMTVFHNTLQSDLMVLIGLKDLCELKLLSCDFYADQVKQVLEVKGCNLSYLHLEHVDQLDLNALMYISQMCPLLETLTFYNCSLIQHTSLYTKKLEILPFRNLKKLTCVSAFTDEQLLFLLTNCVNVTFIQTGTAIQFTDQFIDKLLDINPLIYLKELRIMQSDFLTIAAIEKIIQSCISLEILVELESWSSISETDREY</sequence>
<organism evidence="1 2">
    <name type="scientific">Leptidea sinapis</name>
    <dbReference type="NCBI Taxonomy" id="189913"/>
    <lineage>
        <taxon>Eukaryota</taxon>
        <taxon>Metazoa</taxon>
        <taxon>Ecdysozoa</taxon>
        <taxon>Arthropoda</taxon>
        <taxon>Hexapoda</taxon>
        <taxon>Insecta</taxon>
        <taxon>Pterygota</taxon>
        <taxon>Neoptera</taxon>
        <taxon>Endopterygota</taxon>
        <taxon>Lepidoptera</taxon>
        <taxon>Glossata</taxon>
        <taxon>Ditrysia</taxon>
        <taxon>Papilionoidea</taxon>
        <taxon>Pieridae</taxon>
        <taxon>Dismorphiinae</taxon>
        <taxon>Leptidea</taxon>
    </lineage>
</organism>
<dbReference type="InterPro" id="IPR032675">
    <property type="entry name" value="LRR_dom_sf"/>
</dbReference>
<evidence type="ECO:0000313" key="2">
    <source>
        <dbReference type="Proteomes" id="UP000324832"/>
    </source>
</evidence>
<evidence type="ECO:0000313" key="1">
    <source>
        <dbReference type="EMBL" id="VVC89814.1"/>
    </source>
</evidence>
<name>A0A5E4PX95_9NEOP</name>
<dbReference type="AlphaFoldDB" id="A0A5E4PX95"/>